<evidence type="ECO:0000256" key="2">
    <source>
        <dbReference type="SAM" id="Phobius"/>
    </source>
</evidence>
<dbReference type="InParanoid" id="A0A1X7USS4"/>
<organism evidence="3">
    <name type="scientific">Amphimedon queenslandica</name>
    <name type="common">Sponge</name>
    <dbReference type="NCBI Taxonomy" id="400682"/>
    <lineage>
        <taxon>Eukaryota</taxon>
        <taxon>Metazoa</taxon>
        <taxon>Porifera</taxon>
        <taxon>Demospongiae</taxon>
        <taxon>Heteroscleromorpha</taxon>
        <taxon>Haplosclerida</taxon>
        <taxon>Niphatidae</taxon>
        <taxon>Amphimedon</taxon>
    </lineage>
</organism>
<dbReference type="GO" id="GO:0015074">
    <property type="term" value="P:DNA integration"/>
    <property type="evidence" value="ECO:0007669"/>
    <property type="project" value="InterPro"/>
</dbReference>
<dbReference type="KEGG" id="aqu:105312864"/>
<dbReference type="eggNOG" id="ENOG502T254">
    <property type="taxonomic scope" value="Eukaryota"/>
</dbReference>
<dbReference type="EnsemblMetazoa" id="XM_011405824.1">
    <property type="protein sequence ID" value="XP_011404126.1"/>
    <property type="gene ID" value="LOC105312864"/>
</dbReference>
<dbReference type="InterPro" id="IPR011010">
    <property type="entry name" value="DNA_brk_join_enz"/>
</dbReference>
<reference evidence="4" key="1">
    <citation type="journal article" date="2010" name="Nature">
        <title>The Amphimedon queenslandica genome and the evolution of animal complexity.</title>
        <authorList>
            <person name="Srivastava M."/>
            <person name="Simakov O."/>
            <person name="Chapman J."/>
            <person name="Fahey B."/>
            <person name="Gauthier M.E."/>
            <person name="Mitros T."/>
            <person name="Richards G.S."/>
            <person name="Conaco C."/>
            <person name="Dacre M."/>
            <person name="Hellsten U."/>
            <person name="Larroux C."/>
            <person name="Putnam N.H."/>
            <person name="Stanke M."/>
            <person name="Adamska M."/>
            <person name="Darling A."/>
            <person name="Degnan S.M."/>
            <person name="Oakley T.H."/>
            <person name="Plachetzki D.C."/>
            <person name="Zhai Y."/>
            <person name="Adamski M."/>
            <person name="Calcino A."/>
            <person name="Cummins S.F."/>
            <person name="Goodstein D.M."/>
            <person name="Harris C."/>
            <person name="Jackson D.J."/>
            <person name="Leys S.P."/>
            <person name="Shu S."/>
            <person name="Woodcroft B.J."/>
            <person name="Vervoort M."/>
            <person name="Kosik K.S."/>
            <person name="Manning G."/>
            <person name="Degnan B.M."/>
            <person name="Rokhsar D.S."/>
        </authorList>
    </citation>
    <scope>NUCLEOTIDE SEQUENCE [LARGE SCALE GENOMIC DNA]</scope>
</reference>
<dbReference type="AlphaFoldDB" id="A0A1X7USS4"/>
<name>A0A1X7USS4_AMPQE</name>
<evidence type="ECO:0000313" key="3">
    <source>
        <dbReference type="EnsemblMetazoa" id="Aqu2.1.31045_001"/>
    </source>
</evidence>
<protein>
    <recommendedName>
        <fullName evidence="5">Tyr recombinase domain-containing protein</fullName>
    </recommendedName>
</protein>
<dbReference type="OrthoDB" id="10068687at2759"/>
<keyword evidence="1" id="KW-0233">DNA recombination</keyword>
<dbReference type="InterPro" id="IPR052925">
    <property type="entry name" value="Phage_Integrase-like_Recomb"/>
</dbReference>
<accession>A0A1X7USS4</accession>
<dbReference type="Proteomes" id="UP000007879">
    <property type="component" value="Unassembled WGS sequence"/>
</dbReference>
<dbReference type="GO" id="GO:0003677">
    <property type="term" value="F:DNA binding"/>
    <property type="evidence" value="ECO:0007669"/>
    <property type="project" value="InterPro"/>
</dbReference>
<keyword evidence="4" id="KW-1185">Reference proteome</keyword>
<proteinExistence type="predicted"/>
<evidence type="ECO:0000256" key="1">
    <source>
        <dbReference type="ARBA" id="ARBA00023172"/>
    </source>
</evidence>
<dbReference type="SUPFAM" id="SSF56349">
    <property type="entry name" value="DNA breaking-rejoining enzymes"/>
    <property type="match status" value="1"/>
</dbReference>
<keyword evidence="2" id="KW-1133">Transmembrane helix</keyword>
<dbReference type="EnsemblMetazoa" id="Aqu2.1.31045_001">
    <property type="protein sequence ID" value="Aqu2.1.31045_001"/>
    <property type="gene ID" value="Aqu2.1.31045"/>
</dbReference>
<keyword evidence="2" id="KW-0812">Transmembrane</keyword>
<keyword evidence="2" id="KW-0472">Membrane</keyword>
<gene>
    <name evidence="3" type="primary">105312864</name>
</gene>
<dbReference type="OMA" id="RWKSEAY"/>
<dbReference type="PANTHER" id="PTHR34605">
    <property type="entry name" value="PHAGE_INTEGRASE DOMAIN-CONTAINING PROTEIN"/>
    <property type="match status" value="1"/>
</dbReference>
<dbReference type="GO" id="GO:0006310">
    <property type="term" value="P:DNA recombination"/>
    <property type="evidence" value="ECO:0007669"/>
    <property type="project" value="UniProtKB-KW"/>
</dbReference>
<evidence type="ECO:0000313" key="4">
    <source>
        <dbReference type="Proteomes" id="UP000007879"/>
    </source>
</evidence>
<dbReference type="InterPro" id="IPR013762">
    <property type="entry name" value="Integrase-like_cat_sf"/>
</dbReference>
<feature type="transmembrane region" description="Helical" evidence="2">
    <location>
        <begin position="20"/>
        <end position="37"/>
    </location>
</feature>
<dbReference type="STRING" id="400682.A0A1X7USS4"/>
<sequence>MRLLSHAWASPTDPPLPLNALLWATVCIAFFGFLRLGEVMVAGPEATPPILISGIAIDSHSDPGIIRLSLGRMKTEPFGTGTTVFLGKTGVAGLCPVRAILNYLRVCPSLNQGPLLIFPDWSPLTRDVFVKHLKDTLAARGIDQRWYSGHSFRIGAATSTAQAGVPDHLIKALGRWKSEAYQIYIRTPLSSLTAVSASLARSASSPSGPSSHSSQ</sequence>
<dbReference type="Gene3D" id="1.10.443.10">
    <property type="entry name" value="Intergrase catalytic core"/>
    <property type="match status" value="1"/>
</dbReference>
<evidence type="ECO:0008006" key="5">
    <source>
        <dbReference type="Google" id="ProtNLM"/>
    </source>
</evidence>
<reference evidence="3" key="2">
    <citation type="submission" date="2017-05" db="UniProtKB">
        <authorList>
            <consortium name="EnsemblMetazoa"/>
        </authorList>
    </citation>
    <scope>IDENTIFICATION</scope>
</reference>
<dbReference type="PANTHER" id="PTHR34605:SF3">
    <property type="entry name" value="P CELL-TYPE AGGLUTINATION PROTEIN MAP4-LIKE-RELATED"/>
    <property type="match status" value="1"/>
</dbReference>